<evidence type="ECO:0000256" key="7">
    <source>
        <dbReference type="SAM" id="MobiDB-lite"/>
    </source>
</evidence>
<evidence type="ECO:0000313" key="11">
    <source>
        <dbReference type="EMBL" id="RLQ20162.1"/>
    </source>
</evidence>
<feature type="transmembrane region" description="Helical" evidence="8">
    <location>
        <begin position="138"/>
        <end position="158"/>
    </location>
</feature>
<keyword evidence="12" id="KW-1185">Reference proteome</keyword>
<dbReference type="InterPro" id="IPR049278">
    <property type="entry name" value="MS_channel_C"/>
</dbReference>
<comment type="caution">
    <text evidence="11">The sequence shown here is derived from an EMBL/GenBank/DDBJ whole genome shotgun (WGS) entry which is preliminary data.</text>
</comment>
<dbReference type="SUPFAM" id="SSF82689">
    <property type="entry name" value="Mechanosensitive channel protein MscS (YggB), C-terminal domain"/>
    <property type="match status" value="1"/>
</dbReference>
<feature type="transmembrane region" description="Helical" evidence="8">
    <location>
        <begin position="59"/>
        <end position="82"/>
    </location>
</feature>
<dbReference type="Gene3D" id="3.30.70.100">
    <property type="match status" value="1"/>
</dbReference>
<dbReference type="Proteomes" id="UP000265509">
    <property type="component" value="Unassembled WGS sequence"/>
</dbReference>
<evidence type="ECO:0000256" key="5">
    <source>
        <dbReference type="ARBA" id="ARBA00022989"/>
    </source>
</evidence>
<feature type="domain" description="Mechanosensitive ion channel MscS C-terminal" evidence="10">
    <location>
        <begin position="261"/>
        <end position="343"/>
    </location>
</feature>
<dbReference type="OrthoDB" id="9775207at2"/>
<dbReference type="Gene3D" id="2.30.30.60">
    <property type="match status" value="1"/>
</dbReference>
<comment type="subcellular location">
    <subcellularLocation>
        <location evidence="1">Cell membrane</location>
        <topology evidence="1">Multi-pass membrane protein</topology>
    </subcellularLocation>
</comment>
<accession>A0A3L7DWI7</accession>
<dbReference type="Gene3D" id="1.10.287.1260">
    <property type="match status" value="1"/>
</dbReference>
<feature type="transmembrane region" description="Helical" evidence="8">
    <location>
        <begin position="164"/>
        <end position="184"/>
    </location>
</feature>
<dbReference type="Pfam" id="PF00924">
    <property type="entry name" value="MS_channel_2nd"/>
    <property type="match status" value="1"/>
</dbReference>
<dbReference type="PANTHER" id="PTHR30566">
    <property type="entry name" value="YNAI-RELATED MECHANOSENSITIVE ION CHANNEL"/>
    <property type="match status" value="1"/>
</dbReference>
<evidence type="ECO:0000256" key="4">
    <source>
        <dbReference type="ARBA" id="ARBA00022692"/>
    </source>
</evidence>
<evidence type="ECO:0000313" key="12">
    <source>
        <dbReference type="Proteomes" id="UP000265509"/>
    </source>
</evidence>
<feature type="domain" description="Mechanosensitive ion channel MscS" evidence="9">
    <location>
        <begin position="187"/>
        <end position="253"/>
    </location>
</feature>
<evidence type="ECO:0000256" key="2">
    <source>
        <dbReference type="ARBA" id="ARBA00008017"/>
    </source>
</evidence>
<protein>
    <submittedName>
        <fullName evidence="11">Mechanosensitive ion channel family protein</fullName>
    </submittedName>
</protein>
<dbReference type="InterPro" id="IPR006686">
    <property type="entry name" value="MscS_channel_CS"/>
</dbReference>
<feature type="transmembrane region" description="Helical" evidence="8">
    <location>
        <begin position="26"/>
        <end position="47"/>
    </location>
</feature>
<dbReference type="InterPro" id="IPR006685">
    <property type="entry name" value="MscS_channel_2nd"/>
</dbReference>
<evidence type="ECO:0000256" key="6">
    <source>
        <dbReference type="ARBA" id="ARBA00023136"/>
    </source>
</evidence>
<organism evidence="11 12">
    <name type="scientific">Seongchinamella sediminis</name>
    <dbReference type="NCBI Taxonomy" id="2283635"/>
    <lineage>
        <taxon>Bacteria</taxon>
        <taxon>Pseudomonadati</taxon>
        <taxon>Pseudomonadota</taxon>
        <taxon>Gammaproteobacteria</taxon>
        <taxon>Cellvibrionales</taxon>
        <taxon>Halieaceae</taxon>
        <taxon>Seongchinamella</taxon>
    </lineage>
</organism>
<dbReference type="InterPro" id="IPR023408">
    <property type="entry name" value="MscS_beta-dom_sf"/>
</dbReference>
<dbReference type="SUPFAM" id="SSF82861">
    <property type="entry name" value="Mechanosensitive channel protein MscS (YggB), transmembrane region"/>
    <property type="match status" value="1"/>
</dbReference>
<keyword evidence="6 8" id="KW-0472">Membrane</keyword>
<dbReference type="GO" id="GO:0008381">
    <property type="term" value="F:mechanosensitive monoatomic ion channel activity"/>
    <property type="evidence" value="ECO:0007669"/>
    <property type="project" value="UniProtKB-ARBA"/>
</dbReference>
<dbReference type="InterPro" id="IPR010920">
    <property type="entry name" value="LSM_dom_sf"/>
</dbReference>
<dbReference type="PROSITE" id="PS01246">
    <property type="entry name" value="UPF0003"/>
    <property type="match status" value="1"/>
</dbReference>
<dbReference type="AlphaFoldDB" id="A0A3L7DWI7"/>
<sequence>MELNRCGSGFYENLWDSSDTIYNHAVWKWTALFLLIVTGLCFVALIHRWTQRHLHGHSPVVYLGRVLTPLTLLLIPLVLYAVNRQLTLTGWVSGGVTLLAEAFVYYALAWIVWSGSIAISEAIIASPKVRDRSLDAQVLRLAARTIGIVALAVIVLHISNRLGAPLYSLVAGVGIGGLAIALAVRSSLENILGGLMLFADKPVRIGDFCRFGDDYGTVEDIGMRSTRLRKLDDTLVTIPNAEFAQRDLTNYARVRRRLYNTTLGLRYETSPEQLRYVIADIRSMLLGHPKVSPDQLQVRFHSFGAYSLDIFIFAYVRTRDILNFRAICEDINFRIMDIVQEAGTGFAFPSQTTYIGQDTGLDNERGKAAEMQVRAWRSGGRLPFPEFDAEQIREMEDRLDYPPEGSPDFKSGDSR</sequence>
<dbReference type="InterPro" id="IPR011066">
    <property type="entry name" value="MscS_channel_C_sf"/>
</dbReference>
<dbReference type="InterPro" id="IPR011014">
    <property type="entry name" value="MscS_channel_TM-2"/>
</dbReference>
<keyword evidence="5 8" id="KW-1133">Transmembrane helix</keyword>
<reference evidence="11 12" key="1">
    <citation type="submission" date="2018-07" db="EMBL/GenBank/DDBJ databases">
        <title>Halioglobus sp. genome submission.</title>
        <authorList>
            <person name="Ye M.-Q."/>
            <person name="Du Z.-J."/>
        </authorList>
    </citation>
    <scope>NUCLEOTIDE SEQUENCE [LARGE SCALE GENOMIC DNA]</scope>
    <source>
        <strain evidence="11 12">U0301</strain>
    </source>
</reference>
<keyword evidence="4 8" id="KW-0812">Transmembrane</keyword>
<proteinExistence type="inferred from homology"/>
<feature type="transmembrane region" description="Helical" evidence="8">
    <location>
        <begin position="102"/>
        <end position="126"/>
    </location>
</feature>
<evidence type="ECO:0000256" key="1">
    <source>
        <dbReference type="ARBA" id="ARBA00004651"/>
    </source>
</evidence>
<keyword evidence="3" id="KW-1003">Cell membrane</keyword>
<dbReference type="EMBL" id="QRAN01000045">
    <property type="protein sequence ID" value="RLQ20162.1"/>
    <property type="molecule type" value="Genomic_DNA"/>
</dbReference>
<dbReference type="Pfam" id="PF21082">
    <property type="entry name" value="MS_channel_3rd"/>
    <property type="match status" value="1"/>
</dbReference>
<evidence type="ECO:0000256" key="8">
    <source>
        <dbReference type="SAM" id="Phobius"/>
    </source>
</evidence>
<name>A0A3L7DWI7_9GAMM</name>
<evidence type="ECO:0000259" key="10">
    <source>
        <dbReference type="Pfam" id="PF21082"/>
    </source>
</evidence>
<gene>
    <name evidence="11" type="ORF">DWB85_19100</name>
</gene>
<dbReference type="SUPFAM" id="SSF50182">
    <property type="entry name" value="Sm-like ribonucleoproteins"/>
    <property type="match status" value="1"/>
</dbReference>
<dbReference type="RefSeq" id="WP_117957661.1">
    <property type="nucleotide sequence ID" value="NZ_QRAN01000045.1"/>
</dbReference>
<evidence type="ECO:0000259" key="9">
    <source>
        <dbReference type="Pfam" id="PF00924"/>
    </source>
</evidence>
<dbReference type="GO" id="GO:0005886">
    <property type="term" value="C:plasma membrane"/>
    <property type="evidence" value="ECO:0007669"/>
    <property type="project" value="UniProtKB-SubCell"/>
</dbReference>
<comment type="similarity">
    <text evidence="2">Belongs to the MscS (TC 1.A.23) family.</text>
</comment>
<feature type="region of interest" description="Disordered" evidence="7">
    <location>
        <begin position="393"/>
        <end position="415"/>
    </location>
</feature>
<dbReference type="PANTHER" id="PTHR30566:SF5">
    <property type="entry name" value="MECHANOSENSITIVE ION CHANNEL PROTEIN 1, MITOCHONDRIAL-RELATED"/>
    <property type="match status" value="1"/>
</dbReference>
<evidence type="ECO:0000256" key="3">
    <source>
        <dbReference type="ARBA" id="ARBA00022475"/>
    </source>
</evidence>